<protein>
    <submittedName>
        <fullName evidence="2">Uncharacterized protein</fullName>
    </submittedName>
</protein>
<keyword evidence="1" id="KW-0732">Signal</keyword>
<comment type="caution">
    <text evidence="2">The sequence shown here is derived from an EMBL/GenBank/DDBJ whole genome shotgun (WGS) entry which is preliminary data.</text>
</comment>
<reference evidence="2" key="1">
    <citation type="submission" date="2022-11" db="EMBL/GenBank/DDBJ databases">
        <authorList>
            <person name="Kikuchi T."/>
        </authorList>
    </citation>
    <scope>NUCLEOTIDE SEQUENCE</scope>
    <source>
        <strain evidence="2">PS1010</strain>
    </source>
</reference>
<feature type="chain" id="PRO_5040147652" evidence="1">
    <location>
        <begin position="21"/>
        <end position="145"/>
    </location>
</feature>
<accession>A0A9P1IE16</accession>
<name>A0A9P1IE16_9PELO</name>
<dbReference type="EMBL" id="CANHGI010000002">
    <property type="protein sequence ID" value="CAI5443509.1"/>
    <property type="molecule type" value="Genomic_DNA"/>
</dbReference>
<evidence type="ECO:0000313" key="2">
    <source>
        <dbReference type="EMBL" id="CAI5443509.1"/>
    </source>
</evidence>
<evidence type="ECO:0000256" key="1">
    <source>
        <dbReference type="SAM" id="SignalP"/>
    </source>
</evidence>
<dbReference type="AlphaFoldDB" id="A0A9P1IE16"/>
<gene>
    <name evidence="2" type="ORF">CAMP_LOCUS6146</name>
</gene>
<evidence type="ECO:0000313" key="3">
    <source>
        <dbReference type="Proteomes" id="UP001152747"/>
    </source>
</evidence>
<proteinExistence type="predicted"/>
<feature type="signal peptide" evidence="1">
    <location>
        <begin position="1"/>
        <end position="20"/>
    </location>
</feature>
<dbReference type="Proteomes" id="UP001152747">
    <property type="component" value="Unassembled WGS sequence"/>
</dbReference>
<sequence>MMRILIFGFVFLIHLQLIASLKPQKAGEKHSLNFWKYMSLRDTDIFHPDFKYLDSNGIDITAKKIKEWQTDESVKLFGEGYKAALENKNNFWANFWDTHIAQFTSDGFLVEKEFVTNQFPTKWLMIPDSGMQGGYKLLKVIEYKV</sequence>
<organism evidence="2 3">
    <name type="scientific">Caenorhabditis angaria</name>
    <dbReference type="NCBI Taxonomy" id="860376"/>
    <lineage>
        <taxon>Eukaryota</taxon>
        <taxon>Metazoa</taxon>
        <taxon>Ecdysozoa</taxon>
        <taxon>Nematoda</taxon>
        <taxon>Chromadorea</taxon>
        <taxon>Rhabditida</taxon>
        <taxon>Rhabditina</taxon>
        <taxon>Rhabditomorpha</taxon>
        <taxon>Rhabditoidea</taxon>
        <taxon>Rhabditidae</taxon>
        <taxon>Peloderinae</taxon>
        <taxon>Caenorhabditis</taxon>
    </lineage>
</organism>
<keyword evidence="3" id="KW-1185">Reference proteome</keyword>